<dbReference type="PANTHER" id="PTHR12436">
    <property type="entry name" value="80 KDA MCM3-ASSOCIATED PROTEIN"/>
    <property type="match status" value="1"/>
</dbReference>
<comment type="caution">
    <text evidence="3">The sequence shown here is derived from an EMBL/GenBank/DDBJ whole genome shotgun (WGS) entry which is preliminary data.</text>
</comment>
<sequence>MSKTTTYLSSDFLTSHGVPMTKPLRDWLNRAAYLLKTRTNEADRRKYERWAVGVVEDALREPGGIEGKDWSRISPVMPANAVDREPTFLQNNNSNNNNNNNTGSGSGESAVKPTHVDYRNALFAEAMKRAPSELRSFVVQAFGVVDAEVAAGRRRYDLVTFIEVIRVAQELQYAYRRQMELQQQQQELQEQQQRRQEQQQQQQNGASQKQIVLTKPTESLTNSSLSTKAPRHSHEAEKSRKARRTETNSHREDYNSMESSSLPVGSSRTCDFFKDLVSCNTQSASTASFVGKSKELERMYSRYEPTAEDIRPREVLIKALSFVLAKANAKEKQEGLLASARYLHEQLKGMRQDLRVQNIVDEFAVDVYEKHALICLELGDIGEFNQCQASLKKLYEGLPDTTRKSVSDFFCYRLVYLCLGGQYDALSTELISYTNRKTQKNASARVKKSDVCRTLRLCTACEEGDCFTICRLLMTLPHGMHLLLKIYLQKCRLKWLRELLSCIRGMVSMRFIMACLGFTPVEDTRQSEETKETQVFWLDGSYEEAEDALKKFFEMIKFSTPESFSFQHEIQRDTAKRHHDKKGGDVRGDAGVVAVDATLLFKCVDDYVSYLGTRHDARLNNAD</sequence>
<gene>
    <name evidence="3" type="ORF">TM35_000041390</name>
</gene>
<dbReference type="OrthoDB" id="199574at2759"/>
<accession>A0A1X0P4X7</accession>
<dbReference type="EMBL" id="NBCO01000004">
    <property type="protein sequence ID" value="ORC91925.1"/>
    <property type="molecule type" value="Genomic_DNA"/>
</dbReference>
<feature type="compositionally biased region" description="Polar residues" evidence="1">
    <location>
        <begin position="204"/>
        <end position="227"/>
    </location>
</feature>
<feature type="compositionally biased region" description="Low complexity" evidence="1">
    <location>
        <begin position="91"/>
        <end position="103"/>
    </location>
</feature>
<name>A0A1X0P4X7_9TRYP</name>
<dbReference type="GO" id="GO:0005634">
    <property type="term" value="C:nucleus"/>
    <property type="evidence" value="ECO:0007669"/>
    <property type="project" value="TreeGrafter"/>
</dbReference>
<dbReference type="STRING" id="67003.A0A1X0P4X7"/>
<reference evidence="3 4" key="1">
    <citation type="submission" date="2017-03" db="EMBL/GenBank/DDBJ databases">
        <title>An alternative strategy for trypanosome survival in the mammalian bloodstream revealed through genome and transcriptome analysis of the ubiquitous bovine parasite Trypanosoma (Megatrypanum) theileri.</title>
        <authorList>
            <person name="Kelly S."/>
            <person name="Ivens A."/>
            <person name="Mott A."/>
            <person name="O'Neill E."/>
            <person name="Emms D."/>
            <person name="Macleod O."/>
            <person name="Voorheis P."/>
            <person name="Matthews J."/>
            <person name="Matthews K."/>
            <person name="Carrington M."/>
        </authorList>
    </citation>
    <scope>NUCLEOTIDE SEQUENCE [LARGE SCALE GENOMIC DNA]</scope>
    <source>
        <strain evidence="3">Edinburgh</strain>
    </source>
</reference>
<dbReference type="InterPro" id="IPR045107">
    <property type="entry name" value="SAC3/GANP/THP3"/>
</dbReference>
<dbReference type="AlphaFoldDB" id="A0A1X0P4X7"/>
<evidence type="ECO:0000313" key="3">
    <source>
        <dbReference type="EMBL" id="ORC91925.1"/>
    </source>
</evidence>
<dbReference type="RefSeq" id="XP_028885991.1">
    <property type="nucleotide sequence ID" value="XM_029022333.1"/>
</dbReference>
<feature type="region of interest" description="Disordered" evidence="1">
    <location>
        <begin position="86"/>
        <end position="112"/>
    </location>
</feature>
<dbReference type="Pfam" id="PF03399">
    <property type="entry name" value="SAC3_GANP"/>
    <property type="match status" value="1"/>
</dbReference>
<protein>
    <recommendedName>
        <fullName evidence="2">SAC3/GANP/THP3 conserved domain-containing protein</fullName>
    </recommendedName>
</protein>
<evidence type="ECO:0000313" key="4">
    <source>
        <dbReference type="Proteomes" id="UP000192257"/>
    </source>
</evidence>
<organism evidence="3 4">
    <name type="scientific">Trypanosoma theileri</name>
    <dbReference type="NCBI Taxonomy" id="67003"/>
    <lineage>
        <taxon>Eukaryota</taxon>
        <taxon>Discoba</taxon>
        <taxon>Euglenozoa</taxon>
        <taxon>Kinetoplastea</taxon>
        <taxon>Metakinetoplastina</taxon>
        <taxon>Trypanosomatida</taxon>
        <taxon>Trypanosomatidae</taxon>
        <taxon>Trypanosoma</taxon>
    </lineage>
</organism>
<dbReference type="GeneID" id="39982113"/>
<dbReference type="InterPro" id="IPR005062">
    <property type="entry name" value="SAC3/GANP/THP3_conserved"/>
</dbReference>
<evidence type="ECO:0000256" key="1">
    <source>
        <dbReference type="SAM" id="MobiDB-lite"/>
    </source>
</evidence>
<dbReference type="Proteomes" id="UP000192257">
    <property type="component" value="Unassembled WGS sequence"/>
</dbReference>
<dbReference type="VEuPathDB" id="TriTrypDB:TM35_000041390"/>
<feature type="compositionally biased region" description="Basic and acidic residues" evidence="1">
    <location>
        <begin position="232"/>
        <end position="254"/>
    </location>
</feature>
<keyword evidence="4" id="KW-1185">Reference proteome</keyword>
<evidence type="ECO:0000259" key="2">
    <source>
        <dbReference type="Pfam" id="PF03399"/>
    </source>
</evidence>
<feature type="domain" description="SAC3/GANP/THP3 conserved" evidence="2">
    <location>
        <begin position="295"/>
        <end position="527"/>
    </location>
</feature>
<dbReference type="Gene3D" id="1.25.40.990">
    <property type="match status" value="1"/>
</dbReference>
<feature type="region of interest" description="Disordered" evidence="1">
    <location>
        <begin position="195"/>
        <end position="261"/>
    </location>
</feature>
<dbReference type="PANTHER" id="PTHR12436:SF4">
    <property type="entry name" value="LEUKOCYTE RECEPTOR CLUSTER MEMBER 8"/>
    <property type="match status" value="1"/>
</dbReference>
<proteinExistence type="predicted"/>